<accession>A0A1H8FJ18</accession>
<evidence type="ECO:0000313" key="3">
    <source>
        <dbReference type="Proteomes" id="UP000198775"/>
    </source>
</evidence>
<dbReference type="AlphaFoldDB" id="A0A1H8FJ18"/>
<dbReference type="EMBL" id="FOCX01000002">
    <property type="protein sequence ID" value="SEN31068.1"/>
    <property type="molecule type" value="Genomic_DNA"/>
</dbReference>
<keyword evidence="1" id="KW-0812">Transmembrane</keyword>
<keyword evidence="1" id="KW-0472">Membrane</keyword>
<keyword evidence="3" id="KW-1185">Reference proteome</keyword>
<protein>
    <submittedName>
        <fullName evidence="2">Uncharacterized protein</fullName>
    </submittedName>
</protein>
<gene>
    <name evidence="2" type="ORF">SAMN05216388_1002288</name>
</gene>
<feature type="transmembrane region" description="Helical" evidence="1">
    <location>
        <begin position="48"/>
        <end position="71"/>
    </location>
</feature>
<keyword evidence="1" id="KW-1133">Transmembrane helix</keyword>
<feature type="transmembrane region" description="Helical" evidence="1">
    <location>
        <begin position="13"/>
        <end position="36"/>
    </location>
</feature>
<feature type="transmembrane region" description="Helical" evidence="1">
    <location>
        <begin position="91"/>
        <end position="109"/>
    </location>
</feature>
<dbReference type="RefSeq" id="WP_092657667.1">
    <property type="nucleotide sequence ID" value="NZ_FOCX01000002.1"/>
</dbReference>
<reference evidence="3" key="1">
    <citation type="submission" date="2016-10" db="EMBL/GenBank/DDBJ databases">
        <authorList>
            <person name="Varghese N."/>
            <person name="Submissions S."/>
        </authorList>
    </citation>
    <scope>NUCLEOTIDE SEQUENCE [LARGE SCALE GENOMIC DNA]</scope>
    <source>
        <strain evidence="3">IBRC-M 10043</strain>
    </source>
</reference>
<sequence length="113" mass="12160">MSNPLLQFTVREIGSVSAALTFAIAILGFLVGYVAFRGYRRNESLPMLFVATGFLLTFWAPGLLLGITVVLDRVATYAPGMSTTVEVALSLAGDVSTLVGLLCLLYGLWMPRD</sequence>
<dbReference type="Proteomes" id="UP000198775">
    <property type="component" value="Unassembled WGS sequence"/>
</dbReference>
<name>A0A1H8FJ18_9EURY</name>
<evidence type="ECO:0000256" key="1">
    <source>
        <dbReference type="SAM" id="Phobius"/>
    </source>
</evidence>
<dbReference type="OrthoDB" id="221164at2157"/>
<proteinExistence type="predicted"/>
<evidence type="ECO:0000313" key="2">
    <source>
        <dbReference type="EMBL" id="SEN31068.1"/>
    </source>
</evidence>
<organism evidence="2 3">
    <name type="scientific">Halorientalis persicus</name>
    <dbReference type="NCBI Taxonomy" id="1367881"/>
    <lineage>
        <taxon>Archaea</taxon>
        <taxon>Methanobacteriati</taxon>
        <taxon>Methanobacteriota</taxon>
        <taxon>Stenosarchaea group</taxon>
        <taxon>Halobacteria</taxon>
        <taxon>Halobacteriales</taxon>
        <taxon>Haloarculaceae</taxon>
        <taxon>Halorientalis</taxon>
    </lineage>
</organism>